<feature type="transmembrane region" description="Helical" evidence="1">
    <location>
        <begin position="542"/>
        <end position="566"/>
    </location>
</feature>
<dbReference type="EMBL" id="JBHSMF010000002">
    <property type="protein sequence ID" value="MFC5496338.1"/>
    <property type="molecule type" value="Genomic_DNA"/>
</dbReference>
<dbReference type="RefSeq" id="WP_376848363.1">
    <property type="nucleotide sequence ID" value="NZ_JBHSMF010000002.1"/>
</dbReference>
<reference evidence="3" key="1">
    <citation type="journal article" date="2019" name="Int. J. Syst. Evol. Microbiol.">
        <title>The Global Catalogue of Microorganisms (GCM) 10K type strain sequencing project: providing services to taxonomists for standard genome sequencing and annotation.</title>
        <authorList>
            <consortium name="The Broad Institute Genomics Platform"/>
            <consortium name="The Broad Institute Genome Sequencing Center for Infectious Disease"/>
            <person name="Wu L."/>
            <person name="Ma J."/>
        </authorList>
    </citation>
    <scope>NUCLEOTIDE SEQUENCE [LARGE SCALE GENOMIC DNA]</scope>
    <source>
        <strain evidence="3">CCUG 57401</strain>
    </source>
</reference>
<accession>A0ABW0N923</accession>
<keyword evidence="1" id="KW-0812">Transmembrane</keyword>
<organism evidence="2 3">
    <name type="scientific">Caenimonas terrae</name>
    <dbReference type="NCBI Taxonomy" id="696074"/>
    <lineage>
        <taxon>Bacteria</taxon>
        <taxon>Pseudomonadati</taxon>
        <taxon>Pseudomonadota</taxon>
        <taxon>Betaproteobacteria</taxon>
        <taxon>Burkholderiales</taxon>
        <taxon>Comamonadaceae</taxon>
        <taxon>Caenimonas</taxon>
    </lineage>
</organism>
<feature type="transmembrane region" description="Helical" evidence="1">
    <location>
        <begin position="430"/>
        <end position="454"/>
    </location>
</feature>
<dbReference type="Pfam" id="PF10136">
    <property type="entry name" value="SpecificRecomb"/>
    <property type="match status" value="1"/>
</dbReference>
<sequence length="654" mass="71270">MTDLNQVLATLDAQAPLAQRHLWLIGLLQWVRGPRGSPAAAAASRVRLFLDALEAQPQLQQRVRDWWQVLAETVDATALLADFGFAPRMAFISEFNERLRQKLLPATPETTDSAELFSLAMPRADDALWIAALDADSLERLADLLTTSSAVTSLTLWQHELLEAINYCASQVRAAGFAAELRQRMSAPSRELQPFHELPADVEAFRAAFAATPREPAVVEAAAARLRERLEACRHAAASVYPHLNEHGISVGLVFLLRQLRERVLRIRELMDCLTSPTPQASSARLVSRLAAMGHERRSLRALLAANSSLLAAKVTERSAEAGEHYITRTPAEYRQMLWKAAGGGAATAATTFLKFALASLGLAAFWGGFWAGMMYAASFVFIQLMHWTLATKQPAMTAPAMAARLKNLDQPGAVEEFVDEVANLMRSQVAAVIGNVGMVVPCVVLLSAAIGLASGAPMISREDAHHVFETLHLLNPLTLLFAAFTGVLLFASSLIAGWTENWFVLHRLDSAMRYNPRITAALGSARAGRWAGFMRNNISGFASNISLGMMLGLVPPVLGFIGIGLQARHVTLSSGQLAAAAAAYGPQVLGMPELWWCIAAIPFIAMLNLGVSFYFAFRLALRAHSVVRADRLRIRHAILARLRQRPASFLLPL</sequence>
<dbReference type="InterPro" id="IPR011385">
    <property type="entry name" value="Site-sp_rcmbase"/>
</dbReference>
<name>A0ABW0N923_9BURK</name>
<dbReference type="PIRSF" id="PIRSF015380">
    <property type="entry name" value="Site-sp_rcmb"/>
    <property type="match status" value="1"/>
</dbReference>
<protein>
    <submittedName>
        <fullName evidence="2">Site-specific recombinase</fullName>
    </submittedName>
</protein>
<feature type="transmembrane region" description="Helical" evidence="1">
    <location>
        <begin position="474"/>
        <end position="499"/>
    </location>
</feature>
<keyword evidence="1" id="KW-0472">Membrane</keyword>
<gene>
    <name evidence="2" type="ORF">ACFPOE_02235</name>
</gene>
<feature type="transmembrane region" description="Helical" evidence="1">
    <location>
        <begin position="595"/>
        <end position="618"/>
    </location>
</feature>
<dbReference type="Proteomes" id="UP001596037">
    <property type="component" value="Unassembled WGS sequence"/>
</dbReference>
<feature type="transmembrane region" description="Helical" evidence="1">
    <location>
        <begin position="364"/>
        <end position="383"/>
    </location>
</feature>
<keyword evidence="1" id="KW-1133">Transmembrane helix</keyword>
<evidence type="ECO:0000313" key="3">
    <source>
        <dbReference type="Proteomes" id="UP001596037"/>
    </source>
</evidence>
<keyword evidence="3" id="KW-1185">Reference proteome</keyword>
<comment type="caution">
    <text evidence="2">The sequence shown here is derived from an EMBL/GenBank/DDBJ whole genome shotgun (WGS) entry which is preliminary data.</text>
</comment>
<proteinExistence type="predicted"/>
<evidence type="ECO:0000256" key="1">
    <source>
        <dbReference type="SAM" id="Phobius"/>
    </source>
</evidence>
<evidence type="ECO:0000313" key="2">
    <source>
        <dbReference type="EMBL" id="MFC5496338.1"/>
    </source>
</evidence>